<keyword evidence="3" id="KW-0862">Zinc</keyword>
<proteinExistence type="predicted"/>
<dbReference type="GO" id="GO:0008270">
    <property type="term" value="F:zinc ion binding"/>
    <property type="evidence" value="ECO:0007669"/>
    <property type="project" value="InterPro"/>
</dbReference>
<keyword evidence="7" id="KW-0539">Nucleus</keyword>
<accession>A0A0D1ZZG5</accession>
<dbReference type="EMBL" id="KN847493">
    <property type="protein sequence ID" value="KIW18087.1"/>
    <property type="molecule type" value="Genomic_DNA"/>
</dbReference>
<feature type="compositionally biased region" description="Basic and acidic residues" evidence="8">
    <location>
        <begin position="220"/>
        <end position="243"/>
    </location>
</feature>
<keyword evidence="5" id="KW-0238">DNA-binding</keyword>
<gene>
    <name evidence="10" type="ORF">PV08_02374</name>
</gene>
<dbReference type="GO" id="GO:0043565">
    <property type="term" value="F:sequence-specific DNA binding"/>
    <property type="evidence" value="ECO:0007669"/>
    <property type="project" value="TreeGrafter"/>
</dbReference>
<evidence type="ECO:0000256" key="7">
    <source>
        <dbReference type="ARBA" id="ARBA00023242"/>
    </source>
</evidence>
<evidence type="ECO:0000256" key="2">
    <source>
        <dbReference type="ARBA" id="ARBA00022723"/>
    </source>
</evidence>
<dbReference type="SUPFAM" id="SSF47616">
    <property type="entry name" value="GST C-terminal domain-like"/>
    <property type="match status" value="1"/>
</dbReference>
<dbReference type="InterPro" id="IPR007219">
    <property type="entry name" value="XnlR_reg_dom"/>
</dbReference>
<keyword evidence="2" id="KW-0479">Metal-binding</keyword>
<dbReference type="HOGENOM" id="CLU_012331_2_1_1"/>
<name>A0A0D1ZZG5_9EURO</name>
<evidence type="ECO:0000256" key="8">
    <source>
        <dbReference type="SAM" id="MobiDB-lite"/>
    </source>
</evidence>
<dbReference type="InterPro" id="IPR054416">
    <property type="entry name" value="GST_UstS-like_C"/>
</dbReference>
<dbReference type="GO" id="GO:0045944">
    <property type="term" value="P:positive regulation of transcription by RNA polymerase II"/>
    <property type="evidence" value="ECO:0007669"/>
    <property type="project" value="TreeGrafter"/>
</dbReference>
<dbReference type="OrthoDB" id="189997at2759"/>
<feature type="domain" description="Xylanolytic transcriptional activator regulatory" evidence="9">
    <location>
        <begin position="435"/>
        <end position="508"/>
    </location>
</feature>
<protein>
    <recommendedName>
        <fullName evidence="9">Xylanolytic transcriptional activator regulatory domain-containing protein</fullName>
    </recommendedName>
</protein>
<dbReference type="Pfam" id="PF04082">
    <property type="entry name" value="Fungal_trans"/>
    <property type="match status" value="1"/>
</dbReference>
<dbReference type="PANTHER" id="PTHR47782">
    <property type="entry name" value="ZN(II)2CYS6 TRANSCRIPTION FACTOR (EUROFUNG)-RELATED"/>
    <property type="match status" value="1"/>
</dbReference>
<dbReference type="STRING" id="91928.A0A0D1ZZG5"/>
<evidence type="ECO:0000313" key="10">
    <source>
        <dbReference type="EMBL" id="KIW18087.1"/>
    </source>
</evidence>
<evidence type="ECO:0000256" key="4">
    <source>
        <dbReference type="ARBA" id="ARBA00023015"/>
    </source>
</evidence>
<evidence type="ECO:0000256" key="5">
    <source>
        <dbReference type="ARBA" id="ARBA00023125"/>
    </source>
</evidence>
<dbReference type="GeneID" id="27329457"/>
<sequence length="831" mass="92832">MTPNEQGRPYTSPAVKLDSSTYIQDSATIAVELEKRFPTPSLYLDSPTLPRAYAAVTAVLVVYRPVLMCKVIPNLLTERSAEYIARTRAEPLKMALEEYARGDAEQLALTRAQGPLEDLAALVKERGGPFVMGTTPSYGDFVIASFLYYIRRVDQDIYDGMVAVDTALSGLFEAYDGWLVSFVNDLETRVEWLESIIRKNLPSIDLNRVPNDRSVGTKNEASREADWPHSRQENDVHSDSPREDDALREIVDQVGLVSVSTGADLRYLGPSSGIFFTKFVLAGLGRRIPAEELPLSHSMDDGGDEPPVPTDLLVVEPRGLPSDYKHARWLSDAYFRTVHLQFPFLHEPTHLKTIQSMYDGSDVGSVSEFQVFMVLAIGATLLSRRAKVQLSAEGYCASAMSRLDSILQRASLQGAQCILLLEMYTIHNASSGLSLWTLHHHCLATVIELGMQRDVQGSVFSFFEQQMRTRIFWCTYTVDRTLSTLMGRPVGLMDEQCELRLPLDVDDIDLESDHPKSRLAGEPLTKMSSAVHLFRLARFNSEIKCVLYCVDRLYPPYTTPAITNVEIPRHDPDGSSQLCRADILCEIKYHELVMLVLRPSPLFQHPSKASIRECFSSATTCCLLYHNLYTTGSLQYSWISVQSLFLCVITMFYCVWTPDGVADEVDLDALTRALRAASDVLSATGEYWPEAKRSRDVLDRISTTTMHRFTREFNKSPNSHRGLLGVQSLASTSSALGREQPDPLDLSHAPHDLPGFSLEDDGNTGYGDTFSPFLSEPADSFTSADVLSYFMSSEGNVNPTDVEMYGEGYPSTDEVLRGFFEDGLRDYRRGL</sequence>
<evidence type="ECO:0000256" key="1">
    <source>
        <dbReference type="ARBA" id="ARBA00004123"/>
    </source>
</evidence>
<feature type="region of interest" description="Disordered" evidence="8">
    <location>
        <begin position="208"/>
        <end position="243"/>
    </location>
</feature>
<dbReference type="InterPro" id="IPR036282">
    <property type="entry name" value="Glutathione-S-Trfase_C_sf"/>
</dbReference>
<evidence type="ECO:0000256" key="6">
    <source>
        <dbReference type="ARBA" id="ARBA00023163"/>
    </source>
</evidence>
<keyword evidence="11" id="KW-1185">Reference proteome</keyword>
<dbReference type="InterPro" id="IPR052202">
    <property type="entry name" value="Yeast_MetPath_Reg"/>
</dbReference>
<reference evidence="10 11" key="1">
    <citation type="submission" date="2015-01" db="EMBL/GenBank/DDBJ databases">
        <title>The Genome Sequence of Exophiala spinifera CBS89968.</title>
        <authorList>
            <consortium name="The Broad Institute Genomics Platform"/>
            <person name="Cuomo C."/>
            <person name="de Hoog S."/>
            <person name="Gorbushina A."/>
            <person name="Stielow B."/>
            <person name="Teixiera M."/>
            <person name="Abouelleil A."/>
            <person name="Chapman S.B."/>
            <person name="Priest M."/>
            <person name="Young S.K."/>
            <person name="Wortman J."/>
            <person name="Nusbaum C."/>
            <person name="Birren B."/>
        </authorList>
    </citation>
    <scope>NUCLEOTIDE SEQUENCE [LARGE SCALE GENOMIC DNA]</scope>
    <source>
        <strain evidence="10 11">CBS 89968</strain>
    </source>
</reference>
<evidence type="ECO:0000256" key="3">
    <source>
        <dbReference type="ARBA" id="ARBA00022833"/>
    </source>
</evidence>
<keyword evidence="4" id="KW-0805">Transcription regulation</keyword>
<dbReference type="SMART" id="SM00906">
    <property type="entry name" value="Fungal_trans"/>
    <property type="match status" value="1"/>
</dbReference>
<dbReference type="GO" id="GO:0000981">
    <property type="term" value="F:DNA-binding transcription factor activity, RNA polymerase II-specific"/>
    <property type="evidence" value="ECO:0007669"/>
    <property type="project" value="TreeGrafter"/>
</dbReference>
<dbReference type="CDD" id="cd12148">
    <property type="entry name" value="fungal_TF_MHR"/>
    <property type="match status" value="1"/>
</dbReference>
<dbReference type="AlphaFoldDB" id="A0A0D1ZZG5"/>
<evidence type="ECO:0000313" key="11">
    <source>
        <dbReference type="Proteomes" id="UP000053328"/>
    </source>
</evidence>
<dbReference type="Pfam" id="PF22041">
    <property type="entry name" value="GST_C_7"/>
    <property type="match status" value="1"/>
</dbReference>
<comment type="subcellular location">
    <subcellularLocation>
        <location evidence="1">Nucleus</location>
    </subcellularLocation>
</comment>
<keyword evidence="6" id="KW-0804">Transcription</keyword>
<dbReference type="RefSeq" id="XP_016238303.1">
    <property type="nucleotide sequence ID" value="XM_016376733.1"/>
</dbReference>
<dbReference type="Proteomes" id="UP000053328">
    <property type="component" value="Unassembled WGS sequence"/>
</dbReference>
<evidence type="ECO:0000259" key="9">
    <source>
        <dbReference type="SMART" id="SM00906"/>
    </source>
</evidence>
<dbReference type="GO" id="GO:0005634">
    <property type="term" value="C:nucleus"/>
    <property type="evidence" value="ECO:0007669"/>
    <property type="project" value="UniProtKB-SubCell"/>
</dbReference>
<dbReference type="PANTHER" id="PTHR47782:SF1">
    <property type="entry name" value="PYRIMIDINE PATHWAY REGULATORY PROTEIN 1"/>
    <property type="match status" value="1"/>
</dbReference>
<organism evidence="10 11">
    <name type="scientific">Exophiala spinifera</name>
    <dbReference type="NCBI Taxonomy" id="91928"/>
    <lineage>
        <taxon>Eukaryota</taxon>
        <taxon>Fungi</taxon>
        <taxon>Dikarya</taxon>
        <taxon>Ascomycota</taxon>
        <taxon>Pezizomycotina</taxon>
        <taxon>Eurotiomycetes</taxon>
        <taxon>Chaetothyriomycetidae</taxon>
        <taxon>Chaetothyriales</taxon>
        <taxon>Herpotrichiellaceae</taxon>
        <taxon>Exophiala</taxon>
    </lineage>
</organism>
<dbReference type="GO" id="GO:0006351">
    <property type="term" value="P:DNA-templated transcription"/>
    <property type="evidence" value="ECO:0007669"/>
    <property type="project" value="InterPro"/>
</dbReference>
<dbReference type="Gene3D" id="1.20.1050.10">
    <property type="match status" value="1"/>
</dbReference>
<dbReference type="VEuPathDB" id="FungiDB:PV08_02374"/>